<dbReference type="InParanoid" id="Q238X3"/>
<evidence type="ECO:0000313" key="7">
    <source>
        <dbReference type="EMBL" id="EAR93097.3"/>
    </source>
</evidence>
<feature type="domain" description="Ciliary microtubule inner protein 2A-C-like" evidence="6">
    <location>
        <begin position="36"/>
        <end position="63"/>
    </location>
</feature>
<dbReference type="EMDB" id="EMD-29692"/>
<accession>Q238X3</accession>
<evidence type="ECO:0000259" key="6">
    <source>
        <dbReference type="Pfam" id="PF10629"/>
    </source>
</evidence>
<dbReference type="Pfam" id="PF10629">
    <property type="entry name" value="CMI2B-like"/>
    <property type="match status" value="1"/>
</dbReference>
<name>Q238X3_TETTS</name>
<dbReference type="InterPro" id="IPR018902">
    <property type="entry name" value="CMI2A-C-like_dom"/>
</dbReference>
<dbReference type="PDB" id="8G2Z">
    <property type="method" value="EM"/>
    <property type="resolution" value="4.10 A"/>
    <property type="chains" value="0D/1D/2D=1-225"/>
</dbReference>
<evidence type="ECO:0000256" key="3">
    <source>
        <dbReference type="ARBA" id="ARBA00023212"/>
    </source>
</evidence>
<gene>
    <name evidence="7" type="ORF">TTHERM_00449470</name>
</gene>
<dbReference type="eggNOG" id="ENOG502SPCY">
    <property type="taxonomic scope" value="Eukaryota"/>
</dbReference>
<dbReference type="Proteomes" id="UP000009168">
    <property type="component" value="Unassembled WGS sequence"/>
</dbReference>
<dbReference type="PDB" id="8SF7">
    <property type="method" value="EM"/>
    <property type="resolution" value="4.10 A"/>
    <property type="chains" value="0D/1D/2D=1-225"/>
</dbReference>
<comment type="subcellular location">
    <subcellularLocation>
        <location evidence="1">Cytoplasm</location>
        <location evidence="1">Cytoskeleton</location>
        <location evidence="1">Cilium axoneme</location>
    </subcellularLocation>
</comment>
<dbReference type="GO" id="GO:0005930">
    <property type="term" value="C:axoneme"/>
    <property type="evidence" value="ECO:0007669"/>
    <property type="project" value="UniProtKB-SubCell"/>
</dbReference>
<evidence type="ECO:0000256" key="1">
    <source>
        <dbReference type="ARBA" id="ARBA00004430"/>
    </source>
</evidence>
<keyword evidence="2" id="KW-0963">Cytoplasm</keyword>
<reference evidence="11" key="3">
    <citation type="journal article" date="2024" name="Elife">
        <title>Effect of alpha-tubulin acetylation on the doublet microtubule structure.</title>
        <authorList>
            <person name="Yang S.K."/>
            <person name="Kubo S."/>
            <person name="Black C.S."/>
            <person name="Peri K."/>
            <person name="Dai D."/>
            <person name="Legal T."/>
            <person name="Valente-Paterno M."/>
            <person name="Gaertig J."/>
            <person name="Bui K.H."/>
        </authorList>
    </citation>
    <scope>STRUCTURE BY ELECTRON MICROSCOPY (4.10 ANGSTROMS)</scope>
</reference>
<reference evidence="8" key="1">
    <citation type="journal article" date="2006" name="PLoS Biol.">
        <title>Macronuclear genome sequence of the ciliate Tetrahymena thermophila, a model eukaryote.</title>
        <authorList>
            <person name="Eisen J.A."/>
            <person name="Coyne R.S."/>
            <person name="Wu M."/>
            <person name="Wu D."/>
            <person name="Thiagarajan M."/>
            <person name="Wortman J.R."/>
            <person name="Badger J.H."/>
            <person name="Ren Q."/>
            <person name="Amedeo P."/>
            <person name="Jones K.M."/>
            <person name="Tallon L.J."/>
            <person name="Delcher A.L."/>
            <person name="Salzberg S.L."/>
            <person name="Silva J.C."/>
            <person name="Haas B.J."/>
            <person name="Majoros W.H."/>
            <person name="Farzad M."/>
            <person name="Carlton J.M."/>
            <person name="Smith R.K. Jr."/>
            <person name="Garg J."/>
            <person name="Pearlman R.E."/>
            <person name="Karrer K.M."/>
            <person name="Sun L."/>
            <person name="Manning G."/>
            <person name="Elde N.C."/>
            <person name="Turkewitz A.P."/>
            <person name="Asai D.J."/>
            <person name="Wilkes D.E."/>
            <person name="Wang Y."/>
            <person name="Cai H."/>
            <person name="Collins K."/>
            <person name="Stewart B.A."/>
            <person name="Lee S.R."/>
            <person name="Wilamowska K."/>
            <person name="Weinberg Z."/>
            <person name="Ruzzo W.L."/>
            <person name="Wloga D."/>
            <person name="Gaertig J."/>
            <person name="Frankel J."/>
            <person name="Tsao C.-C."/>
            <person name="Gorovsky M.A."/>
            <person name="Keeling P.J."/>
            <person name="Waller R.F."/>
            <person name="Patron N.J."/>
            <person name="Cherry J.M."/>
            <person name="Stover N.A."/>
            <person name="Krieger C.J."/>
            <person name="del Toro C."/>
            <person name="Ryder H.F."/>
            <person name="Williamson S.C."/>
            <person name="Barbeau R.A."/>
            <person name="Hamilton E.P."/>
            <person name="Orias E."/>
        </authorList>
    </citation>
    <scope>NUCLEOTIDE SEQUENCE [LARGE SCALE GENOMIC DNA]</scope>
    <source>
        <strain evidence="8">SB210</strain>
    </source>
</reference>
<keyword evidence="4" id="KW-0966">Cell projection</keyword>
<evidence type="ECO:0000256" key="4">
    <source>
        <dbReference type="ARBA" id="ARBA00023273"/>
    </source>
</evidence>
<evidence type="ECO:0007829" key="10">
    <source>
        <dbReference type="PDB" id="8G3D"/>
    </source>
</evidence>
<proteinExistence type="evidence at protein level"/>
<dbReference type="EMDB" id="EMD-29685"/>
<comment type="similarity">
    <text evidence="5">Belongs to the CIMIP2 family.</text>
</comment>
<dbReference type="EMDB" id="EMD-40436"/>
<keyword evidence="9 10" id="KW-0002">3D-structure</keyword>
<evidence type="ECO:0007829" key="9">
    <source>
        <dbReference type="PDB" id="8G2Z"/>
    </source>
</evidence>
<evidence type="ECO:0007829" key="11">
    <source>
        <dbReference type="PDB" id="8SF7"/>
    </source>
</evidence>
<dbReference type="OrthoDB" id="307175at2759"/>
<dbReference type="HOGENOM" id="CLU_1196849_0_0_1"/>
<evidence type="ECO:0000313" key="8">
    <source>
        <dbReference type="Proteomes" id="UP000009168"/>
    </source>
</evidence>
<dbReference type="RefSeq" id="XP_001013342.3">
    <property type="nucleotide sequence ID" value="XM_001013342.3"/>
</dbReference>
<sequence>MFEGTRLSYVVPGYTGHIPKVIRDDPIPIQKQEPKYQIPGYDGYIPSIKSENIFGKTYGKITYTISKGDQHQGQDVNAQQRYASVTQETYINQNQVLQRTAAEIVGVPPKQLQYTLTDKMKDSNFWQTQLQHTKKLQQEESQNVRPQQFEESLDKFYGDDKVDPIRIGTPLPGYTGTNKRIVAANIFGQTFANARKTAAADQHNIDNEKMHNFKLQAQNIPNIRR</sequence>
<dbReference type="AlphaFoldDB" id="Q238X3"/>
<dbReference type="EMBL" id="GG662738">
    <property type="protein sequence ID" value="EAR93097.3"/>
    <property type="molecule type" value="Genomic_DNA"/>
</dbReference>
<organism evidence="7 8">
    <name type="scientific">Tetrahymena thermophila (strain SB210)</name>
    <dbReference type="NCBI Taxonomy" id="312017"/>
    <lineage>
        <taxon>Eukaryota</taxon>
        <taxon>Sar</taxon>
        <taxon>Alveolata</taxon>
        <taxon>Ciliophora</taxon>
        <taxon>Intramacronucleata</taxon>
        <taxon>Oligohymenophorea</taxon>
        <taxon>Hymenostomatida</taxon>
        <taxon>Tetrahymenina</taxon>
        <taxon>Tetrahymenidae</taxon>
        <taxon>Tetrahymena</taxon>
    </lineage>
</organism>
<evidence type="ECO:0000256" key="2">
    <source>
        <dbReference type="ARBA" id="ARBA00022490"/>
    </source>
</evidence>
<dbReference type="GeneID" id="7823951"/>
<evidence type="ECO:0000256" key="5">
    <source>
        <dbReference type="ARBA" id="ARBA00035661"/>
    </source>
</evidence>
<dbReference type="PDB" id="8G3D">
    <property type="method" value="EM"/>
    <property type="resolution" value="3.70 A"/>
    <property type="chains" value="0D/1D/2D=1-225"/>
</dbReference>
<dbReference type="KEGG" id="tet:TTHERM_00449470"/>
<keyword evidence="3" id="KW-0206">Cytoskeleton</keyword>
<reference evidence="9 10" key="2">
    <citation type="journal article" date="2023" name="Nat. Commun.">
        <title>Native doublet microtubules from Tetrahymena thermophila reveal the importance of outer junction proteins.</title>
        <authorList>
            <person name="Kubo S."/>
            <person name="Black C.S."/>
            <person name="Joachimiak E."/>
            <person name="Yang S.K."/>
            <person name="Legal T."/>
            <person name="Peri K."/>
            <person name="Khalifa A.A.Z."/>
            <person name="Ghanaeian A."/>
            <person name="McCafferty C.L."/>
            <person name="Valente-Paterno M."/>
            <person name="De Bellis C."/>
            <person name="Huynh P.M."/>
            <person name="Fan Z."/>
            <person name="Marcotte E.M."/>
            <person name="Wloga D."/>
            <person name="Bui K.H."/>
        </authorList>
    </citation>
    <scope>STRUCTURE BY ELECTRON MICROSCOPY (3.70 ANGSTROMS)</scope>
</reference>
<protein>
    <recommendedName>
        <fullName evidence="6">Ciliary microtubule inner protein 2A-C-like domain-containing protein</fullName>
    </recommendedName>
</protein>
<keyword evidence="8" id="KW-1185">Reference proteome</keyword>